<evidence type="ECO:0000256" key="9">
    <source>
        <dbReference type="PIRSR" id="PIRSR604241-50"/>
    </source>
</evidence>
<evidence type="ECO:0000256" key="10">
    <source>
        <dbReference type="RuleBase" id="RU004384"/>
    </source>
</evidence>
<evidence type="ECO:0000256" key="7">
    <source>
        <dbReference type="ARBA" id="ARBA00023329"/>
    </source>
</evidence>
<evidence type="ECO:0000256" key="3">
    <source>
        <dbReference type="ARBA" id="ARBA00022490"/>
    </source>
</evidence>
<keyword evidence="6 9" id="KW-0449">Lipoprotein</keyword>
<gene>
    <name evidence="11" type="ORF">BV898_18405</name>
</gene>
<reference evidence="12" key="1">
    <citation type="submission" date="2017-01" db="EMBL/GenBank/DDBJ databases">
        <title>Comparative genomics of anhydrobiosis in the tardigrade Hypsibius dujardini.</title>
        <authorList>
            <person name="Yoshida Y."/>
            <person name="Koutsovoulos G."/>
            <person name="Laetsch D."/>
            <person name="Stevens L."/>
            <person name="Kumar S."/>
            <person name="Horikawa D."/>
            <person name="Ishino K."/>
            <person name="Komine S."/>
            <person name="Tomita M."/>
            <person name="Blaxter M."/>
            <person name="Arakawa K."/>
        </authorList>
    </citation>
    <scope>NUCLEOTIDE SEQUENCE [LARGE SCALE GENOMIC DNA]</scope>
    <source>
        <strain evidence="12">Z151</strain>
    </source>
</reference>
<dbReference type="Gene3D" id="3.10.20.90">
    <property type="entry name" value="Phosphatidylinositol 3-kinase Catalytic Subunit, Chain A, domain 1"/>
    <property type="match status" value="1"/>
</dbReference>
<evidence type="ECO:0000313" key="11">
    <source>
        <dbReference type="EMBL" id="OWA53982.1"/>
    </source>
</evidence>
<dbReference type="GO" id="GO:0016236">
    <property type="term" value="P:macroautophagy"/>
    <property type="evidence" value="ECO:0007669"/>
    <property type="project" value="UniProtKB-ARBA"/>
</dbReference>
<protein>
    <submittedName>
        <fullName evidence="11">Microtubule-associated proteins 1A/1B light chain 3A</fullName>
    </submittedName>
</protein>
<dbReference type="SUPFAM" id="SSF54236">
    <property type="entry name" value="Ubiquitin-like"/>
    <property type="match status" value="1"/>
</dbReference>
<dbReference type="PANTHER" id="PTHR10969">
    <property type="entry name" value="MICROTUBULE-ASSOCIATED PROTEINS 1A/1B LIGHT CHAIN 3-RELATED"/>
    <property type="match status" value="1"/>
</dbReference>
<evidence type="ECO:0000256" key="8">
    <source>
        <dbReference type="ARBA" id="ARBA00037868"/>
    </source>
</evidence>
<dbReference type="EMBL" id="MTYJ01000361">
    <property type="protein sequence ID" value="OWA53982.1"/>
    <property type="molecule type" value="Genomic_DNA"/>
</dbReference>
<feature type="lipid moiety-binding region" description="Phosphatidylserine amidated glycine; alternate" evidence="9">
    <location>
        <position position="121"/>
    </location>
</feature>
<keyword evidence="3" id="KW-0963">Cytoplasm</keyword>
<evidence type="ECO:0000256" key="4">
    <source>
        <dbReference type="ARBA" id="ARBA00023006"/>
    </source>
</evidence>
<keyword evidence="4 10" id="KW-0072">Autophagy</keyword>
<dbReference type="Proteomes" id="UP000192578">
    <property type="component" value="Unassembled WGS sequence"/>
</dbReference>
<dbReference type="FunFam" id="3.10.20.90:FF:000149">
    <property type="entry name" value="microtubule-associated proteins 1A/1B light chain 3C"/>
    <property type="match status" value="1"/>
</dbReference>
<comment type="caution">
    <text evidence="11">The sequence shown here is derived from an EMBL/GenBank/DDBJ whole genome shotgun (WGS) entry which is preliminary data.</text>
</comment>
<dbReference type="InterPro" id="IPR029071">
    <property type="entry name" value="Ubiquitin-like_domsf"/>
</dbReference>
<comment type="similarity">
    <text evidence="2 10">Belongs to the ATG8 family.</text>
</comment>
<dbReference type="GO" id="GO:0012505">
    <property type="term" value="C:endomembrane system"/>
    <property type="evidence" value="ECO:0007669"/>
    <property type="project" value="UniProtKB-SubCell"/>
</dbReference>
<dbReference type="InterPro" id="IPR004241">
    <property type="entry name" value="Atg8-like"/>
</dbReference>
<comment type="subcellular location">
    <subcellularLocation>
        <location evidence="1">Cytoplasmic vesicle</location>
        <location evidence="1">Autophagosome</location>
    </subcellularLocation>
    <subcellularLocation>
        <location evidence="8">Endomembrane system</location>
        <topology evidence="8">Lipid-anchor</topology>
    </subcellularLocation>
</comment>
<proteinExistence type="inferred from homology"/>
<dbReference type="OrthoDB" id="6738456at2759"/>
<dbReference type="GO" id="GO:0005776">
    <property type="term" value="C:autophagosome"/>
    <property type="evidence" value="ECO:0007669"/>
    <property type="project" value="UniProtKB-SubCell"/>
</dbReference>
<evidence type="ECO:0000256" key="2">
    <source>
        <dbReference type="ARBA" id="ARBA00007293"/>
    </source>
</evidence>
<dbReference type="CDD" id="cd16129">
    <property type="entry name" value="Ubl_ATG8_MAP1LC3"/>
    <property type="match status" value="1"/>
</dbReference>
<dbReference type="AlphaFoldDB" id="A0A9X6NH57"/>
<dbReference type="GO" id="GO:0031410">
    <property type="term" value="C:cytoplasmic vesicle"/>
    <property type="evidence" value="ECO:0007669"/>
    <property type="project" value="UniProtKB-KW"/>
</dbReference>
<sequence>MAAKVKTFKERRSFTDRVNDVEQIRKHHPDKIPIVIERFDNEKNLPLLDKAKFLVPDYITVSELSRIIRRRLSLHPNQTFFLMVNAQTLVSSSTCIADIYDKERDEDGFLYMVYGSENAFGGTSS</sequence>
<keyword evidence="7" id="KW-0968">Cytoplasmic vesicle</keyword>
<evidence type="ECO:0000256" key="5">
    <source>
        <dbReference type="ARBA" id="ARBA00023136"/>
    </source>
</evidence>
<keyword evidence="5" id="KW-0472">Membrane</keyword>
<name>A0A9X6NH57_HYPEX</name>
<organism evidence="11 12">
    <name type="scientific">Hypsibius exemplaris</name>
    <name type="common">Freshwater tardigrade</name>
    <dbReference type="NCBI Taxonomy" id="2072580"/>
    <lineage>
        <taxon>Eukaryota</taxon>
        <taxon>Metazoa</taxon>
        <taxon>Ecdysozoa</taxon>
        <taxon>Tardigrada</taxon>
        <taxon>Eutardigrada</taxon>
        <taxon>Parachela</taxon>
        <taxon>Hypsibioidea</taxon>
        <taxon>Hypsibiidae</taxon>
        <taxon>Hypsibius</taxon>
    </lineage>
</organism>
<evidence type="ECO:0000256" key="6">
    <source>
        <dbReference type="ARBA" id="ARBA00023288"/>
    </source>
</evidence>
<keyword evidence="12" id="KW-1185">Reference proteome</keyword>
<evidence type="ECO:0000256" key="1">
    <source>
        <dbReference type="ARBA" id="ARBA00004419"/>
    </source>
</evidence>
<accession>A0A9X6NH57</accession>
<dbReference type="Pfam" id="PF02991">
    <property type="entry name" value="ATG8"/>
    <property type="match status" value="1"/>
</dbReference>
<evidence type="ECO:0000313" key="12">
    <source>
        <dbReference type="Proteomes" id="UP000192578"/>
    </source>
</evidence>
<dbReference type="GO" id="GO:0006950">
    <property type="term" value="P:response to stress"/>
    <property type="evidence" value="ECO:0007669"/>
    <property type="project" value="UniProtKB-ARBA"/>
</dbReference>